<dbReference type="InterPro" id="IPR015315">
    <property type="entry name" value="DUF1963"/>
</dbReference>
<evidence type="ECO:0000313" key="2">
    <source>
        <dbReference type="Proteomes" id="UP000319383"/>
    </source>
</evidence>
<evidence type="ECO:0000313" key="1">
    <source>
        <dbReference type="EMBL" id="QDU45015.1"/>
    </source>
</evidence>
<dbReference type="SUPFAM" id="SSF103032">
    <property type="entry name" value="Hypothetical protein YwqG"/>
    <property type="match status" value="1"/>
</dbReference>
<dbReference type="RefSeq" id="WP_145377321.1">
    <property type="nucleotide sequence ID" value="NZ_CP036276.1"/>
</dbReference>
<dbReference type="Proteomes" id="UP000319383">
    <property type="component" value="Chromosome"/>
</dbReference>
<name>A0A517ZRG2_9PLAN</name>
<dbReference type="PANTHER" id="PTHR36436:SF6">
    <property type="entry name" value="SLL5081 PROTEIN"/>
    <property type="match status" value="1"/>
</dbReference>
<organism evidence="1 2">
    <name type="scientific">Symmachiella dynata</name>
    <dbReference type="NCBI Taxonomy" id="2527995"/>
    <lineage>
        <taxon>Bacteria</taxon>
        <taxon>Pseudomonadati</taxon>
        <taxon>Planctomycetota</taxon>
        <taxon>Planctomycetia</taxon>
        <taxon>Planctomycetales</taxon>
        <taxon>Planctomycetaceae</taxon>
        <taxon>Symmachiella</taxon>
    </lineage>
</organism>
<dbReference type="PANTHER" id="PTHR36436">
    <property type="entry name" value="SLL5081 PROTEIN"/>
    <property type="match status" value="1"/>
</dbReference>
<keyword evidence="2" id="KW-1185">Reference proteome</keyword>
<dbReference type="Gene3D" id="2.30.320.10">
    <property type="entry name" value="YwqG-like"/>
    <property type="match status" value="1"/>
</dbReference>
<dbReference type="EMBL" id="CP036276">
    <property type="protein sequence ID" value="QDU45015.1"/>
    <property type="molecule type" value="Genomic_DNA"/>
</dbReference>
<sequence length="281" mass="31633">MTTTDTFRQSLMEAGLDRVASQLTDALEPSVSIQTAPLADYAIPVGASKFGGQPDVPVDFEWPLWNGAPLSFLGQINLANITQYACTAALPPTGLLSFFYDPEQSTWGFDPKDRGSWSVRFTSNSDLQRATFPAGLPDHARYTPCQLTFSDCMTPISSRSDTFRKLKLTDEEFNFYIRLIYSEDSLRHHLFGHPQEIQGEMQLECQLASNGINCGDLEGYDDTRVPMLKPGAADWRLLLQLDSDDNAGWMWGDLGRLYFWITNDSLQSRKFENIWMVLQCG</sequence>
<protein>
    <recommendedName>
        <fullName evidence="3">DUF1963 domain-containing protein</fullName>
    </recommendedName>
</protein>
<dbReference type="InterPro" id="IPR035948">
    <property type="entry name" value="YwqG-like_sf"/>
</dbReference>
<dbReference type="KEGG" id="sdyn:Mal52_35030"/>
<dbReference type="Pfam" id="PF09234">
    <property type="entry name" value="DUF1963"/>
    <property type="match status" value="1"/>
</dbReference>
<reference evidence="1 2" key="1">
    <citation type="submission" date="2019-02" db="EMBL/GenBank/DDBJ databases">
        <title>Deep-cultivation of Planctomycetes and their phenomic and genomic characterization uncovers novel biology.</title>
        <authorList>
            <person name="Wiegand S."/>
            <person name="Jogler M."/>
            <person name="Boedeker C."/>
            <person name="Pinto D."/>
            <person name="Vollmers J."/>
            <person name="Rivas-Marin E."/>
            <person name="Kohn T."/>
            <person name="Peeters S.H."/>
            <person name="Heuer A."/>
            <person name="Rast P."/>
            <person name="Oberbeckmann S."/>
            <person name="Bunk B."/>
            <person name="Jeske O."/>
            <person name="Meyerdierks A."/>
            <person name="Storesund J.E."/>
            <person name="Kallscheuer N."/>
            <person name="Luecker S."/>
            <person name="Lage O.M."/>
            <person name="Pohl T."/>
            <person name="Merkel B.J."/>
            <person name="Hornburger P."/>
            <person name="Mueller R.-W."/>
            <person name="Bruemmer F."/>
            <person name="Labrenz M."/>
            <person name="Spormann A.M."/>
            <person name="Op den Camp H."/>
            <person name="Overmann J."/>
            <person name="Amann R."/>
            <person name="Jetten M.S.M."/>
            <person name="Mascher T."/>
            <person name="Medema M.H."/>
            <person name="Devos D.P."/>
            <person name="Kaster A.-K."/>
            <person name="Ovreas L."/>
            <person name="Rohde M."/>
            <person name="Galperin M.Y."/>
            <person name="Jogler C."/>
        </authorList>
    </citation>
    <scope>NUCLEOTIDE SEQUENCE [LARGE SCALE GENOMIC DNA]</scope>
    <source>
        <strain evidence="1 2">Mal52</strain>
    </source>
</reference>
<gene>
    <name evidence="1" type="ORF">Mal52_35030</name>
</gene>
<accession>A0A517ZRG2</accession>
<proteinExistence type="predicted"/>
<evidence type="ECO:0008006" key="3">
    <source>
        <dbReference type="Google" id="ProtNLM"/>
    </source>
</evidence>
<dbReference type="AlphaFoldDB" id="A0A517ZRG2"/>